<dbReference type="Proteomes" id="UP000028045">
    <property type="component" value="Unassembled WGS sequence"/>
</dbReference>
<protein>
    <recommendedName>
        <fullName evidence="1">H-type lectin domain-containing protein</fullName>
    </recommendedName>
</protein>
<dbReference type="EMBL" id="KL648739">
    <property type="protein sequence ID" value="KEY64395.1"/>
    <property type="molecule type" value="Genomic_DNA"/>
</dbReference>
<dbReference type="HOGENOM" id="CLU_467827_0_0_1"/>
<dbReference type="InterPro" id="IPR019019">
    <property type="entry name" value="H-type_lectin_domain"/>
</dbReference>
<dbReference type="InterPro" id="IPR037221">
    <property type="entry name" value="H-type_lectin_dom_sf"/>
</dbReference>
<dbReference type="SUPFAM" id="SSF141086">
    <property type="entry name" value="Agglutinin HPA-like"/>
    <property type="match status" value="1"/>
</dbReference>
<reference evidence="2 3" key="1">
    <citation type="journal article" date="2014" name="BMC Genomics">
        <title>Comparative genome sequencing reveals chemotype-specific gene clusters in the toxigenic black mold Stachybotrys.</title>
        <authorList>
            <person name="Semeiks J."/>
            <person name="Borek D."/>
            <person name="Otwinowski Z."/>
            <person name="Grishin N.V."/>
        </authorList>
    </citation>
    <scope>NUCLEOTIDE SEQUENCE [LARGE SCALE GENOMIC DNA]</scope>
    <source>
        <strain evidence="3">CBS 109288 / IBT 7711</strain>
    </source>
</reference>
<dbReference type="AlphaFoldDB" id="A0A084AGG6"/>
<accession>A0A084AGG6</accession>
<dbReference type="GO" id="GO:0007155">
    <property type="term" value="P:cell adhesion"/>
    <property type="evidence" value="ECO:0007669"/>
    <property type="project" value="InterPro"/>
</dbReference>
<dbReference type="GO" id="GO:0030246">
    <property type="term" value="F:carbohydrate binding"/>
    <property type="evidence" value="ECO:0007669"/>
    <property type="project" value="InterPro"/>
</dbReference>
<keyword evidence="3" id="KW-1185">Reference proteome</keyword>
<organism evidence="2 3">
    <name type="scientific">Stachybotrys chartarum (strain CBS 109288 / IBT 7711)</name>
    <name type="common">Toxic black mold</name>
    <name type="synonym">Stilbospora chartarum</name>
    <dbReference type="NCBI Taxonomy" id="1280523"/>
    <lineage>
        <taxon>Eukaryota</taxon>
        <taxon>Fungi</taxon>
        <taxon>Dikarya</taxon>
        <taxon>Ascomycota</taxon>
        <taxon>Pezizomycotina</taxon>
        <taxon>Sordariomycetes</taxon>
        <taxon>Hypocreomycetidae</taxon>
        <taxon>Hypocreales</taxon>
        <taxon>Stachybotryaceae</taxon>
        <taxon>Stachybotrys</taxon>
    </lineage>
</organism>
<dbReference type="OrthoDB" id="291007at2759"/>
<name>A0A084AGG6_STACB</name>
<gene>
    <name evidence="2" type="ORF">S7711_08456</name>
</gene>
<dbReference type="Gene3D" id="2.60.40.2080">
    <property type="match status" value="1"/>
</dbReference>
<dbReference type="Pfam" id="PF09458">
    <property type="entry name" value="H_lectin"/>
    <property type="match status" value="1"/>
</dbReference>
<proteinExistence type="predicted"/>
<sequence>MAESKTFSFSNISKNLKQTDSSNQIRLMWPDDYVSIGPDDPFVSVEEKESCGGDGRPLEWEEGRMRRMLVRPKVTVNVFNTGGSSLGGSGSAAGGLGAGGAATVNDGYDESAQDAIHALASQLAAVSEKVEQLSLLATTRGATIKSGTWSTNDVRPWSQPRHQTEGRITFAEEFKSIPRVTTGITKLDISNQANSRVQVSVTDIDEKGFTIHADSWADTELYSNTQLEDMSRTHQEGGHNPVTLPEFWMPQENFSLGGAAISILQFGCPMSSVSSKLRKMLDFEFDSRAPDNAFETDVDRFWGIPSARNYMQSRFALAVEHLVQMGTLEGVLMGVRNGVPALMLRLDLDQECYDSVKWCATVRSWPRIASISNCGRELKWPSSGVHSVKLQEQRPAVLAMTERNLVGQKIELDKTVTSAERNIVLARFKSHEALSSGPGEFTFDAEELTARVGDMMYTAWWETQGVWDLLTDVSACAAQHSEQDLAGLMEIGAPNAKAELRLPLTFEQLLEAVSARRVWLSLDFALHNASYFGPWSKRPSERYDRIGRKFAQMVLTMLQSENEALSKNGNRND</sequence>
<evidence type="ECO:0000313" key="2">
    <source>
        <dbReference type="EMBL" id="KEY64395.1"/>
    </source>
</evidence>
<feature type="domain" description="H-type lectin" evidence="1">
    <location>
        <begin position="167"/>
        <end position="223"/>
    </location>
</feature>
<evidence type="ECO:0000313" key="3">
    <source>
        <dbReference type="Proteomes" id="UP000028045"/>
    </source>
</evidence>
<evidence type="ECO:0000259" key="1">
    <source>
        <dbReference type="Pfam" id="PF09458"/>
    </source>
</evidence>